<dbReference type="InterPro" id="IPR012340">
    <property type="entry name" value="NA-bd_OB-fold"/>
</dbReference>
<evidence type="ECO:0000259" key="1">
    <source>
        <dbReference type="Pfam" id="PF21473"/>
    </source>
</evidence>
<dbReference type="Pfam" id="PF21473">
    <property type="entry name" value="OB_Ssb-like"/>
    <property type="match status" value="1"/>
</dbReference>
<dbReference type="PANTHER" id="PTHR31472">
    <property type="entry name" value="OS05G0244600 PROTEIN"/>
    <property type="match status" value="1"/>
</dbReference>
<dbReference type="PANTHER" id="PTHR31472:SF13">
    <property type="entry name" value="OB DOMAIN-CONTAINING PROTEIN"/>
    <property type="match status" value="1"/>
</dbReference>
<keyword evidence="3" id="KW-1185">Reference proteome</keyword>
<gene>
    <name evidence="2" type="ORF">LLUT_LOCUS7281</name>
</gene>
<accession>A0AAV1WB90</accession>
<name>A0AAV1WB90_LUPLU</name>
<evidence type="ECO:0000313" key="2">
    <source>
        <dbReference type="EMBL" id="CAL0306221.1"/>
    </source>
</evidence>
<organism evidence="2 3">
    <name type="scientific">Lupinus luteus</name>
    <name type="common">European yellow lupine</name>
    <dbReference type="NCBI Taxonomy" id="3873"/>
    <lineage>
        <taxon>Eukaryota</taxon>
        <taxon>Viridiplantae</taxon>
        <taxon>Streptophyta</taxon>
        <taxon>Embryophyta</taxon>
        <taxon>Tracheophyta</taxon>
        <taxon>Spermatophyta</taxon>
        <taxon>Magnoliopsida</taxon>
        <taxon>eudicotyledons</taxon>
        <taxon>Gunneridae</taxon>
        <taxon>Pentapetalae</taxon>
        <taxon>rosids</taxon>
        <taxon>fabids</taxon>
        <taxon>Fabales</taxon>
        <taxon>Fabaceae</taxon>
        <taxon>Papilionoideae</taxon>
        <taxon>50 kb inversion clade</taxon>
        <taxon>genistoids sensu lato</taxon>
        <taxon>core genistoids</taxon>
        <taxon>Genisteae</taxon>
        <taxon>Lupinus</taxon>
    </lineage>
</organism>
<feature type="domain" description="Single-stranded DNA binding protein Ssb-like OB fold" evidence="1">
    <location>
        <begin position="19"/>
        <end position="114"/>
    </location>
</feature>
<dbReference type="InterPro" id="IPR048970">
    <property type="entry name" value="OB_Ssb-like"/>
</dbReference>
<comment type="caution">
    <text evidence="2">The sequence shown here is derived from an EMBL/GenBank/DDBJ whole genome shotgun (WGS) entry which is preliminary data.</text>
</comment>
<dbReference type="AlphaFoldDB" id="A0AAV1WB90"/>
<dbReference type="EMBL" id="CAXHTB010000005">
    <property type="protein sequence ID" value="CAL0306221.1"/>
    <property type="molecule type" value="Genomic_DNA"/>
</dbReference>
<reference evidence="2 3" key="1">
    <citation type="submission" date="2024-03" db="EMBL/GenBank/DDBJ databases">
        <authorList>
            <person name="Martinez-Hernandez J."/>
        </authorList>
    </citation>
    <scope>NUCLEOTIDE SEQUENCE [LARGE SCALE GENOMIC DNA]</scope>
</reference>
<protein>
    <recommendedName>
        <fullName evidence="1">Single-stranded DNA binding protein Ssb-like OB fold domain-containing protein</fullName>
    </recommendedName>
</protein>
<dbReference type="SUPFAM" id="SSF50249">
    <property type="entry name" value="Nucleic acid-binding proteins"/>
    <property type="match status" value="1"/>
</dbReference>
<dbReference type="Gene3D" id="2.40.50.140">
    <property type="entry name" value="Nucleic acid-binding proteins"/>
    <property type="match status" value="1"/>
</dbReference>
<sequence>MTAMMVAKRKVIFIKVEGLKNDTNGHTLIVKVLSSEHVKSVLSKENRSSSLIARPSCIVECLIGDETSSVLFTAHNEHVDLITPGSTLILPNAKIDMFKGSMRLAFYKWGRIEVTDPTSFEVKEDNNFSLAEYEMVNVVEE</sequence>
<proteinExistence type="predicted"/>
<dbReference type="Proteomes" id="UP001497480">
    <property type="component" value="Unassembled WGS sequence"/>
</dbReference>
<evidence type="ECO:0000313" key="3">
    <source>
        <dbReference type="Proteomes" id="UP001497480"/>
    </source>
</evidence>